<protein>
    <submittedName>
        <fullName evidence="4">Dehydrogenase/reductase SDR family member 4</fullName>
    </submittedName>
</protein>
<dbReference type="Proteomes" id="UP000241890">
    <property type="component" value="Unassembled WGS sequence"/>
</dbReference>
<dbReference type="InterPro" id="IPR020904">
    <property type="entry name" value="Sc_DH/Rdtase_CS"/>
</dbReference>
<sequence>MVGKQSTSKSHPGAEFLSKKFDVTNKAILITGASSGFGEHFAKMYAEAGCRVFALLARRTDRLEDLAADLRQSYPDINIATVQCDVSKTEDIPRAFDEAEKKTGRCFDVIVNNAGIGPVVRVLNETEESYNMTMDVNTRACFFVAQEAVKRLKAAEQRNGSIINISSIYGKRVGHGHAVYSISKAALTQMTKAMAIEVLGEGVRVNSVHPGFFRTELTQDYYDSPKGDAFLKKHVPMERLGLLEELDGVMLLLASDASSFMTGAELLVDGAHTTSSL</sequence>
<dbReference type="SUPFAM" id="SSF51735">
    <property type="entry name" value="NAD(P)-binding Rossmann-fold domains"/>
    <property type="match status" value="1"/>
</dbReference>
<dbReference type="InterPro" id="IPR002347">
    <property type="entry name" value="SDR_fam"/>
</dbReference>
<dbReference type="Gene3D" id="3.40.50.720">
    <property type="entry name" value="NAD(P)-binding Rossmann-like Domain"/>
    <property type="match status" value="1"/>
</dbReference>
<keyword evidence="3" id="KW-0560">Oxidoreductase</keyword>
<evidence type="ECO:0000313" key="5">
    <source>
        <dbReference type="Proteomes" id="UP000241890"/>
    </source>
</evidence>
<dbReference type="Pfam" id="PF13561">
    <property type="entry name" value="adh_short_C2"/>
    <property type="match status" value="1"/>
</dbReference>
<dbReference type="PROSITE" id="PS00061">
    <property type="entry name" value="ADH_SHORT"/>
    <property type="match status" value="1"/>
</dbReference>
<accession>A0A2R5GPJ8</accession>
<proteinExistence type="inferred from homology"/>
<dbReference type="EMBL" id="BEYU01000132">
    <property type="protein sequence ID" value="GBG32806.1"/>
    <property type="molecule type" value="Genomic_DNA"/>
</dbReference>
<keyword evidence="2" id="KW-0521">NADP</keyword>
<dbReference type="CDD" id="cd05233">
    <property type="entry name" value="SDR_c"/>
    <property type="match status" value="1"/>
</dbReference>
<dbReference type="PANTHER" id="PTHR43618">
    <property type="entry name" value="7-ALPHA-HYDROXYSTEROID DEHYDROGENASE"/>
    <property type="match status" value="1"/>
</dbReference>
<dbReference type="AlphaFoldDB" id="A0A2R5GPJ8"/>
<comment type="similarity">
    <text evidence="1">Belongs to the short-chain dehydrogenases/reductases (SDR) family.</text>
</comment>
<dbReference type="InterPro" id="IPR052178">
    <property type="entry name" value="Sec_Metab_Biosynth_SDR"/>
</dbReference>
<comment type="caution">
    <text evidence="4">The sequence shown here is derived from an EMBL/GenBank/DDBJ whole genome shotgun (WGS) entry which is preliminary data.</text>
</comment>
<reference evidence="4 5" key="1">
    <citation type="submission" date="2017-12" db="EMBL/GenBank/DDBJ databases">
        <title>Sequencing, de novo assembly and annotation of complete genome of a new Thraustochytrid species, strain FCC1311.</title>
        <authorList>
            <person name="Sedici K."/>
            <person name="Godart F."/>
            <person name="Aiese Cigliano R."/>
            <person name="Sanseverino W."/>
            <person name="Barakat M."/>
            <person name="Ortet P."/>
            <person name="Marechal E."/>
            <person name="Cagnac O."/>
            <person name="Amato A."/>
        </authorList>
    </citation>
    <scope>NUCLEOTIDE SEQUENCE [LARGE SCALE GENOMIC DNA]</scope>
</reference>
<dbReference type="PRINTS" id="PR00081">
    <property type="entry name" value="GDHRDH"/>
</dbReference>
<dbReference type="InterPro" id="IPR036291">
    <property type="entry name" value="NAD(P)-bd_dom_sf"/>
</dbReference>
<dbReference type="PANTHER" id="PTHR43618:SF8">
    <property type="entry name" value="7ALPHA-HYDROXYSTEROID DEHYDROGENASE"/>
    <property type="match status" value="1"/>
</dbReference>
<dbReference type="PRINTS" id="PR00080">
    <property type="entry name" value="SDRFAMILY"/>
</dbReference>
<keyword evidence="5" id="KW-1185">Reference proteome</keyword>
<gene>
    <name evidence="4" type="ORF">FCC1311_077781</name>
</gene>
<evidence type="ECO:0000256" key="2">
    <source>
        <dbReference type="ARBA" id="ARBA00022857"/>
    </source>
</evidence>
<dbReference type="InParanoid" id="A0A2R5GPJ8"/>
<dbReference type="OrthoDB" id="1393670at2759"/>
<organism evidence="4 5">
    <name type="scientific">Hondaea fermentalgiana</name>
    <dbReference type="NCBI Taxonomy" id="2315210"/>
    <lineage>
        <taxon>Eukaryota</taxon>
        <taxon>Sar</taxon>
        <taxon>Stramenopiles</taxon>
        <taxon>Bigyra</taxon>
        <taxon>Labyrinthulomycetes</taxon>
        <taxon>Thraustochytrida</taxon>
        <taxon>Thraustochytriidae</taxon>
        <taxon>Hondaea</taxon>
    </lineage>
</organism>
<evidence type="ECO:0000313" key="4">
    <source>
        <dbReference type="EMBL" id="GBG32806.1"/>
    </source>
</evidence>
<dbReference type="GO" id="GO:0016491">
    <property type="term" value="F:oxidoreductase activity"/>
    <property type="evidence" value="ECO:0007669"/>
    <property type="project" value="UniProtKB-KW"/>
</dbReference>
<evidence type="ECO:0000256" key="1">
    <source>
        <dbReference type="ARBA" id="ARBA00006484"/>
    </source>
</evidence>
<evidence type="ECO:0000256" key="3">
    <source>
        <dbReference type="ARBA" id="ARBA00023002"/>
    </source>
</evidence>
<dbReference type="FunFam" id="3.40.50.720:FF:000084">
    <property type="entry name" value="Short-chain dehydrogenase reductase"/>
    <property type="match status" value="1"/>
</dbReference>
<name>A0A2R5GPJ8_9STRA</name>